<proteinExistence type="predicted"/>
<comment type="caution">
    <text evidence="2">The sequence shown here is derived from an EMBL/GenBank/DDBJ whole genome shotgun (WGS) entry which is preliminary data.</text>
</comment>
<evidence type="ECO:0000313" key="3">
    <source>
        <dbReference type="Proteomes" id="UP000054903"/>
    </source>
</evidence>
<dbReference type="EMBL" id="FCNX02000029">
    <property type="protein sequence ID" value="SAL03115.1"/>
    <property type="molecule type" value="Genomic_DNA"/>
</dbReference>
<dbReference type="STRING" id="1777138.AWB77_06710"/>
<dbReference type="Pfam" id="PF04965">
    <property type="entry name" value="GPW_gp25"/>
    <property type="match status" value="1"/>
</dbReference>
<keyword evidence="3" id="KW-1185">Reference proteome</keyword>
<dbReference type="AlphaFoldDB" id="A0A158E8C0"/>
<organism evidence="2 3">
    <name type="scientific">Caballeronia fortuita</name>
    <dbReference type="NCBI Taxonomy" id="1777138"/>
    <lineage>
        <taxon>Bacteria</taxon>
        <taxon>Pseudomonadati</taxon>
        <taxon>Pseudomonadota</taxon>
        <taxon>Betaproteobacteria</taxon>
        <taxon>Burkholderiales</taxon>
        <taxon>Burkholderiaceae</taxon>
        <taxon>Caballeronia</taxon>
    </lineage>
</organism>
<protein>
    <submittedName>
        <fullName evidence="2">Baseplate assembly protein</fullName>
    </submittedName>
</protein>
<feature type="domain" description="IraD/Gp25-like" evidence="1">
    <location>
        <begin position="1"/>
        <end position="60"/>
    </location>
</feature>
<evidence type="ECO:0000259" key="1">
    <source>
        <dbReference type="Pfam" id="PF04965"/>
    </source>
</evidence>
<dbReference type="Proteomes" id="UP000054903">
    <property type="component" value="Unassembled WGS sequence"/>
</dbReference>
<dbReference type="Gene3D" id="3.10.450.40">
    <property type="match status" value="1"/>
</dbReference>
<name>A0A158E8C0_9BURK</name>
<reference evidence="2" key="1">
    <citation type="submission" date="2016-01" db="EMBL/GenBank/DDBJ databases">
        <authorList>
            <person name="Peeters C."/>
        </authorList>
    </citation>
    <scope>NUCLEOTIDE SEQUENCE</scope>
    <source>
        <strain evidence="2">LMG 29320</strain>
    </source>
</reference>
<sequence>MRRDYGSDLPKLIDAPMNLSTLSRIYAATARALAKWEPRFKTTKISVSSAAPGQIVFDLTGIYLPDGQRVTIDGIRVS</sequence>
<dbReference type="InterPro" id="IPR007048">
    <property type="entry name" value="IraD/Gp25-like"/>
</dbReference>
<dbReference type="SUPFAM" id="SSF160719">
    <property type="entry name" value="gpW/gp25-like"/>
    <property type="match status" value="1"/>
</dbReference>
<gene>
    <name evidence="2" type="ORF">AWB77_06710</name>
</gene>
<accession>A0A158E8C0</accession>
<evidence type="ECO:0000313" key="2">
    <source>
        <dbReference type="EMBL" id="SAL03115.1"/>
    </source>
</evidence>